<keyword evidence="5 8" id="KW-0812">Transmembrane</keyword>
<evidence type="ECO:0000256" key="4">
    <source>
        <dbReference type="ARBA" id="ARBA00022475"/>
    </source>
</evidence>
<evidence type="ECO:0000256" key="8">
    <source>
        <dbReference type="SAM" id="Phobius"/>
    </source>
</evidence>
<feature type="transmembrane region" description="Helical" evidence="8">
    <location>
        <begin position="217"/>
        <end position="236"/>
    </location>
</feature>
<keyword evidence="3" id="KW-0813">Transport</keyword>
<feature type="transmembrane region" description="Helical" evidence="8">
    <location>
        <begin position="151"/>
        <end position="174"/>
    </location>
</feature>
<reference evidence="9 10" key="1">
    <citation type="submission" date="2019-09" db="EMBL/GenBank/DDBJ databases">
        <title>Whole genome shotgun sequencing (WGS) of Ellagibacter isourolithinifaciens DSM 104140(T) and Adlercreutzia muris DSM 29508(T).</title>
        <authorList>
            <person name="Stoll D.A."/>
            <person name="Danylec N."/>
            <person name="Huch M."/>
        </authorList>
    </citation>
    <scope>NUCLEOTIDE SEQUENCE [LARGE SCALE GENOMIC DNA]</scope>
    <source>
        <strain evidence="9 10">DSM 104140</strain>
    </source>
</reference>
<dbReference type="EMBL" id="WAJR01000034">
    <property type="protein sequence ID" value="KAB1636328.1"/>
    <property type="molecule type" value="Genomic_DNA"/>
</dbReference>
<dbReference type="Gene3D" id="1.20.1530.20">
    <property type="match status" value="2"/>
</dbReference>
<protein>
    <submittedName>
        <fullName evidence="9">AEC family transporter</fullName>
    </submittedName>
</protein>
<comment type="similarity">
    <text evidence="2">Belongs to the auxin efflux carrier (TC 2.A.69) family.</text>
</comment>
<name>A0A6N6NL74_9ACTN</name>
<comment type="subcellular location">
    <subcellularLocation>
        <location evidence="1">Cell membrane</location>
        <topology evidence="1">Multi-pass membrane protein</topology>
    </subcellularLocation>
</comment>
<dbReference type="InterPro" id="IPR004776">
    <property type="entry name" value="Mem_transp_PIN-like"/>
</dbReference>
<proteinExistence type="inferred from homology"/>
<evidence type="ECO:0000256" key="5">
    <source>
        <dbReference type="ARBA" id="ARBA00022692"/>
    </source>
</evidence>
<feature type="transmembrane region" description="Helical" evidence="8">
    <location>
        <begin position="33"/>
        <end position="53"/>
    </location>
</feature>
<evidence type="ECO:0000256" key="6">
    <source>
        <dbReference type="ARBA" id="ARBA00022989"/>
    </source>
</evidence>
<accession>A0A6N6NL74</accession>
<keyword evidence="7 8" id="KW-0472">Membrane</keyword>
<feature type="transmembrane region" description="Helical" evidence="8">
    <location>
        <begin position="186"/>
        <end position="205"/>
    </location>
</feature>
<evidence type="ECO:0000256" key="7">
    <source>
        <dbReference type="ARBA" id="ARBA00023136"/>
    </source>
</evidence>
<dbReference type="GO" id="GO:0055085">
    <property type="term" value="P:transmembrane transport"/>
    <property type="evidence" value="ECO:0007669"/>
    <property type="project" value="InterPro"/>
</dbReference>
<evidence type="ECO:0000313" key="10">
    <source>
        <dbReference type="Proteomes" id="UP000468668"/>
    </source>
</evidence>
<evidence type="ECO:0000256" key="3">
    <source>
        <dbReference type="ARBA" id="ARBA00022448"/>
    </source>
</evidence>
<keyword evidence="6 8" id="KW-1133">Transmembrane helix</keyword>
<dbReference type="Pfam" id="PF03547">
    <property type="entry name" value="Mem_trans"/>
    <property type="match status" value="2"/>
</dbReference>
<dbReference type="PANTHER" id="PTHR36838:SF1">
    <property type="entry name" value="SLR1864 PROTEIN"/>
    <property type="match status" value="1"/>
</dbReference>
<organism evidence="9 10">
    <name type="scientific">Ellagibacter isourolithinifaciens</name>
    <dbReference type="NCBI Taxonomy" id="2137581"/>
    <lineage>
        <taxon>Bacteria</taxon>
        <taxon>Bacillati</taxon>
        <taxon>Actinomycetota</taxon>
        <taxon>Coriobacteriia</taxon>
        <taxon>Eggerthellales</taxon>
        <taxon>Eggerthellaceae</taxon>
        <taxon>Ellagibacter</taxon>
    </lineage>
</organism>
<evidence type="ECO:0000256" key="1">
    <source>
        <dbReference type="ARBA" id="ARBA00004651"/>
    </source>
</evidence>
<dbReference type="InterPro" id="IPR038770">
    <property type="entry name" value="Na+/solute_symporter_sf"/>
</dbReference>
<feature type="transmembrane region" description="Helical" evidence="8">
    <location>
        <begin position="123"/>
        <end position="145"/>
    </location>
</feature>
<feature type="transmembrane region" description="Helical" evidence="8">
    <location>
        <begin position="308"/>
        <end position="329"/>
    </location>
</feature>
<comment type="caution">
    <text evidence="9">The sequence shown here is derived from an EMBL/GenBank/DDBJ whole genome shotgun (WGS) entry which is preliminary data.</text>
</comment>
<sequence>MMGLNGAPVSSDGRISMGKKGLVMAFEITLERMIIFFLILCVGFAAGKLSIITRDYLPQLAKLITKVFLPVLLFWSTFHGTTWQMVADNALAIVFSVVFYASITAVTFLIAKVMRIRPDRDRVFMLCFVFGNTGFVGMPLLSALFPGTGLLYLALFSIVDQAVFWTFGVWLATARDRKARFSPRSFLTPNIVALALALACIVLQVRFPQVICDTLATISSATSALCMMYLGAMLCFSKWSLALRCPELYVGIAVKMVLLPVVGGHIMQAIGLPQEFCIAMVVIMSLPIMTVVPMIAKQNGHEGDYAAGMTVVTLIASVVTIPLVQLLAFL</sequence>
<evidence type="ECO:0000256" key="2">
    <source>
        <dbReference type="ARBA" id="ARBA00010145"/>
    </source>
</evidence>
<keyword evidence="4" id="KW-1003">Cell membrane</keyword>
<dbReference type="AlphaFoldDB" id="A0A6N6NL74"/>
<dbReference type="OrthoDB" id="9798064at2"/>
<evidence type="ECO:0000313" key="9">
    <source>
        <dbReference type="EMBL" id="KAB1636328.1"/>
    </source>
</evidence>
<gene>
    <name evidence="9" type="ORF">F8C90_09865</name>
</gene>
<feature type="transmembrane region" description="Helical" evidence="8">
    <location>
        <begin position="60"/>
        <end position="78"/>
    </location>
</feature>
<keyword evidence="10" id="KW-1185">Reference proteome</keyword>
<dbReference type="GO" id="GO:0005886">
    <property type="term" value="C:plasma membrane"/>
    <property type="evidence" value="ECO:0007669"/>
    <property type="project" value="UniProtKB-SubCell"/>
</dbReference>
<dbReference type="PANTHER" id="PTHR36838">
    <property type="entry name" value="AUXIN EFFLUX CARRIER FAMILY PROTEIN"/>
    <property type="match status" value="1"/>
</dbReference>
<feature type="transmembrane region" description="Helical" evidence="8">
    <location>
        <begin position="90"/>
        <end position="111"/>
    </location>
</feature>
<dbReference type="Proteomes" id="UP000468668">
    <property type="component" value="Unassembled WGS sequence"/>
</dbReference>
<feature type="transmembrane region" description="Helical" evidence="8">
    <location>
        <begin position="248"/>
        <end position="270"/>
    </location>
</feature>
<feature type="transmembrane region" description="Helical" evidence="8">
    <location>
        <begin position="276"/>
        <end position="296"/>
    </location>
</feature>